<evidence type="ECO:0000256" key="1">
    <source>
        <dbReference type="SAM" id="Phobius"/>
    </source>
</evidence>
<gene>
    <name evidence="2" type="ORF">HDG69_003518</name>
</gene>
<organism evidence="2 3">
    <name type="scientific">Isoptericola halotolerans</name>
    <dbReference type="NCBI Taxonomy" id="300560"/>
    <lineage>
        <taxon>Bacteria</taxon>
        <taxon>Bacillati</taxon>
        <taxon>Actinomycetota</taxon>
        <taxon>Actinomycetes</taxon>
        <taxon>Micrococcales</taxon>
        <taxon>Promicromonosporaceae</taxon>
        <taxon>Isoptericola</taxon>
    </lineage>
</organism>
<evidence type="ECO:0000313" key="3">
    <source>
        <dbReference type="Proteomes" id="UP000757540"/>
    </source>
</evidence>
<keyword evidence="1" id="KW-0472">Membrane</keyword>
<name>A0ABX2A8D4_9MICO</name>
<keyword evidence="1" id="KW-0812">Transmembrane</keyword>
<dbReference type="EMBL" id="JABEZU010000005">
    <property type="protein sequence ID" value="NOV98916.1"/>
    <property type="molecule type" value="Genomic_DNA"/>
</dbReference>
<feature type="transmembrane region" description="Helical" evidence="1">
    <location>
        <begin position="38"/>
        <end position="57"/>
    </location>
</feature>
<keyword evidence="1" id="KW-1133">Transmembrane helix</keyword>
<dbReference type="RefSeq" id="WP_171785113.1">
    <property type="nucleotide sequence ID" value="NZ_BAAAML010000004.1"/>
</dbReference>
<feature type="transmembrane region" description="Helical" evidence="1">
    <location>
        <begin position="6"/>
        <end position="26"/>
    </location>
</feature>
<keyword evidence="3" id="KW-1185">Reference proteome</keyword>
<proteinExistence type="predicted"/>
<evidence type="ECO:0000313" key="2">
    <source>
        <dbReference type="EMBL" id="NOV98916.1"/>
    </source>
</evidence>
<protein>
    <submittedName>
        <fullName evidence="2">Na+-driven multidrug efflux pump</fullName>
    </submittedName>
</protein>
<accession>A0ABX2A8D4</accession>
<comment type="caution">
    <text evidence="2">The sequence shown here is derived from an EMBL/GenBank/DDBJ whole genome shotgun (WGS) entry which is preliminary data.</text>
</comment>
<sequence>MLDVADLSSAVTFVGPVAASFLTTRYWTAHEEKDPRRFAWFTLYVAVVLVLLLVVLGTTEPDGRLQAVGFFFLVTIAATALQERRHLRQQQRGR</sequence>
<dbReference type="Proteomes" id="UP000757540">
    <property type="component" value="Unassembled WGS sequence"/>
</dbReference>
<feature type="transmembrane region" description="Helical" evidence="1">
    <location>
        <begin position="63"/>
        <end position="81"/>
    </location>
</feature>
<reference evidence="2 3" key="1">
    <citation type="submission" date="2020-05" db="EMBL/GenBank/DDBJ databases">
        <title>Genomic Encyclopedia of Type Strains, Phase III (KMG-III): the genomes of soil and plant-associated and newly described type strains.</title>
        <authorList>
            <person name="Whitman W."/>
        </authorList>
    </citation>
    <scope>NUCLEOTIDE SEQUENCE [LARGE SCALE GENOMIC DNA]</scope>
    <source>
        <strain evidence="2 3">KCTC 19046</strain>
    </source>
</reference>